<accession>A0A5E8B4L5</accession>
<dbReference type="InterPro" id="IPR005822">
    <property type="entry name" value="Ribosomal_uL13"/>
</dbReference>
<dbReference type="GO" id="GO:0005762">
    <property type="term" value="C:mitochondrial large ribosomal subunit"/>
    <property type="evidence" value="ECO:0007669"/>
    <property type="project" value="TreeGrafter"/>
</dbReference>
<reference evidence="4 5" key="1">
    <citation type="submission" date="2019-09" db="EMBL/GenBank/DDBJ databases">
        <authorList>
            <person name="Brejova B."/>
        </authorList>
    </citation>
    <scope>NUCLEOTIDE SEQUENCE [LARGE SCALE GENOMIC DNA]</scope>
</reference>
<dbReference type="RefSeq" id="XP_031850782.1">
    <property type="nucleotide sequence ID" value="XM_031994891.1"/>
</dbReference>
<gene>
    <name evidence="4" type="ORF">SAPINGB_P000167</name>
</gene>
<dbReference type="InterPro" id="IPR005823">
    <property type="entry name" value="Ribosomal_uL13_bac-type"/>
</dbReference>
<name>A0A5E8B4L5_9ASCO</name>
<dbReference type="GO" id="GO:0003729">
    <property type="term" value="F:mRNA binding"/>
    <property type="evidence" value="ECO:0007669"/>
    <property type="project" value="TreeGrafter"/>
</dbReference>
<evidence type="ECO:0008006" key="6">
    <source>
        <dbReference type="Google" id="ProtNLM"/>
    </source>
</evidence>
<evidence type="ECO:0000256" key="1">
    <source>
        <dbReference type="ARBA" id="ARBA00006227"/>
    </source>
</evidence>
<evidence type="ECO:0000313" key="4">
    <source>
        <dbReference type="EMBL" id="VVT43830.1"/>
    </source>
</evidence>
<dbReference type="GO" id="GO:0006412">
    <property type="term" value="P:translation"/>
    <property type="evidence" value="ECO:0007669"/>
    <property type="project" value="InterPro"/>
</dbReference>
<organism evidence="4 5">
    <name type="scientific">Magnusiomyces paraingens</name>
    <dbReference type="NCBI Taxonomy" id="2606893"/>
    <lineage>
        <taxon>Eukaryota</taxon>
        <taxon>Fungi</taxon>
        <taxon>Dikarya</taxon>
        <taxon>Ascomycota</taxon>
        <taxon>Saccharomycotina</taxon>
        <taxon>Dipodascomycetes</taxon>
        <taxon>Dipodascales</taxon>
        <taxon>Dipodascaceae</taxon>
        <taxon>Magnusiomyces</taxon>
    </lineage>
</organism>
<evidence type="ECO:0000313" key="5">
    <source>
        <dbReference type="Proteomes" id="UP000398389"/>
    </source>
</evidence>
<comment type="similarity">
    <text evidence="1">Belongs to the universal ribosomal protein uL13 family.</text>
</comment>
<dbReference type="PANTHER" id="PTHR11545">
    <property type="entry name" value="RIBOSOMAL PROTEIN L13"/>
    <property type="match status" value="1"/>
</dbReference>
<dbReference type="Gene3D" id="3.90.1180.10">
    <property type="entry name" value="Ribosomal protein L13"/>
    <property type="match status" value="1"/>
</dbReference>
<dbReference type="InterPro" id="IPR036899">
    <property type="entry name" value="Ribosomal_uL13_sf"/>
</dbReference>
<dbReference type="GO" id="GO:0017148">
    <property type="term" value="P:negative regulation of translation"/>
    <property type="evidence" value="ECO:0007669"/>
    <property type="project" value="TreeGrafter"/>
</dbReference>
<keyword evidence="5" id="KW-1185">Reference proteome</keyword>
<evidence type="ECO:0000256" key="3">
    <source>
        <dbReference type="ARBA" id="ARBA00023274"/>
    </source>
</evidence>
<dbReference type="OrthoDB" id="274622at2759"/>
<dbReference type="CDD" id="cd00392">
    <property type="entry name" value="Ribosomal_L13"/>
    <property type="match status" value="1"/>
</dbReference>
<keyword evidence="3" id="KW-0687">Ribonucleoprotein</keyword>
<protein>
    <recommendedName>
        <fullName evidence="6">Ribosomal protein L13</fullName>
    </recommendedName>
</protein>
<dbReference type="PANTHER" id="PTHR11545:SF2">
    <property type="entry name" value="LARGE RIBOSOMAL SUBUNIT PROTEIN UL13M"/>
    <property type="match status" value="1"/>
</dbReference>
<dbReference type="Proteomes" id="UP000398389">
    <property type="component" value="Unassembled WGS sequence"/>
</dbReference>
<dbReference type="SUPFAM" id="SSF52161">
    <property type="entry name" value="Ribosomal protein L13"/>
    <property type="match status" value="1"/>
</dbReference>
<dbReference type="PIRSF" id="PIRSF002181">
    <property type="entry name" value="Ribosomal_L13"/>
    <property type="match status" value="1"/>
</dbReference>
<dbReference type="GO" id="GO:0003735">
    <property type="term" value="F:structural constituent of ribosome"/>
    <property type="evidence" value="ECO:0007669"/>
    <property type="project" value="InterPro"/>
</dbReference>
<dbReference type="HAMAP" id="MF_01366">
    <property type="entry name" value="Ribosomal_uL13"/>
    <property type="match status" value="1"/>
</dbReference>
<proteinExistence type="inferred from homology"/>
<dbReference type="AlphaFoldDB" id="A0A5E8B4L5"/>
<evidence type="ECO:0000256" key="2">
    <source>
        <dbReference type="ARBA" id="ARBA00022980"/>
    </source>
</evidence>
<keyword evidence="2" id="KW-0689">Ribosomal protein</keyword>
<dbReference type="GeneID" id="43578991"/>
<dbReference type="Pfam" id="PF00572">
    <property type="entry name" value="Ribosomal_L13"/>
    <property type="match status" value="1"/>
</dbReference>
<sequence length="161" mass="18231">MSQFLGRTGVSHARVWHHIDMAKESRTLGRLASAIALTLMGKHKPIYNQSIDDGDYVVVSNCHYINVTGNKLNDKLYRRHSNKPGQLHEVVMKDMLANKGGGEILRQAVSKMLPKNRLRKFRLDRLKTFEDSKNPYADNIIAYSDEAPSVTEALKKKGLLK</sequence>
<dbReference type="EMBL" id="CABVLU010000001">
    <property type="protein sequence ID" value="VVT43830.1"/>
    <property type="molecule type" value="Genomic_DNA"/>
</dbReference>
<dbReference type="NCBIfam" id="TIGR01066">
    <property type="entry name" value="rplM_bact"/>
    <property type="match status" value="1"/>
</dbReference>